<keyword evidence="1" id="KW-0472">Membrane</keyword>
<feature type="transmembrane region" description="Helical" evidence="1">
    <location>
        <begin position="187"/>
        <end position="209"/>
    </location>
</feature>
<dbReference type="AlphaFoldDB" id="A0A0R1EX57"/>
<evidence type="ECO:0000313" key="2">
    <source>
        <dbReference type="EMBL" id="KRK12065.1"/>
    </source>
</evidence>
<proteinExistence type="predicted"/>
<gene>
    <name evidence="2" type="ORF">FD51_GL000661</name>
</gene>
<evidence type="ECO:0000313" key="3">
    <source>
        <dbReference type="Proteomes" id="UP000051984"/>
    </source>
</evidence>
<feature type="transmembrane region" description="Helical" evidence="1">
    <location>
        <begin position="323"/>
        <end position="343"/>
    </location>
</feature>
<dbReference type="SUPFAM" id="SSF89447">
    <property type="entry name" value="AbrB/MazE/MraZ-like"/>
    <property type="match status" value="1"/>
</dbReference>
<feature type="transmembrane region" description="Helical" evidence="1">
    <location>
        <begin position="53"/>
        <end position="72"/>
    </location>
</feature>
<dbReference type="eggNOG" id="ENOG5032UTZ">
    <property type="taxonomic scope" value="Bacteria"/>
</dbReference>
<feature type="transmembrane region" description="Helical" evidence="1">
    <location>
        <begin position="296"/>
        <end position="316"/>
    </location>
</feature>
<feature type="transmembrane region" description="Helical" evidence="1">
    <location>
        <begin position="156"/>
        <end position="175"/>
    </location>
</feature>
<evidence type="ECO:0000256" key="1">
    <source>
        <dbReference type="SAM" id="Phobius"/>
    </source>
</evidence>
<dbReference type="InterPro" id="IPR037914">
    <property type="entry name" value="SpoVT-AbrB_sf"/>
</dbReference>
<protein>
    <submittedName>
        <fullName evidence="2">Transcriptional regulator</fullName>
    </submittedName>
</protein>
<dbReference type="Proteomes" id="UP000051984">
    <property type="component" value="Unassembled WGS sequence"/>
</dbReference>
<organism evidence="2 3">
    <name type="scientific">Lacticaseibacillus zeae DSM 20178 = KCTC 3804</name>
    <dbReference type="NCBI Taxonomy" id="1423816"/>
    <lineage>
        <taxon>Bacteria</taxon>
        <taxon>Bacillati</taxon>
        <taxon>Bacillota</taxon>
        <taxon>Bacilli</taxon>
        <taxon>Lactobacillales</taxon>
        <taxon>Lactobacillaceae</taxon>
        <taxon>Lacticaseibacillus</taxon>
    </lineage>
</organism>
<reference evidence="2 3" key="1">
    <citation type="journal article" date="2015" name="Genome Announc.">
        <title>Expanding the biotechnology potential of lactobacilli through comparative genomics of 213 strains and associated genera.</title>
        <authorList>
            <person name="Sun Z."/>
            <person name="Harris H.M."/>
            <person name="McCann A."/>
            <person name="Guo C."/>
            <person name="Argimon S."/>
            <person name="Zhang W."/>
            <person name="Yang X."/>
            <person name="Jeffery I.B."/>
            <person name="Cooney J.C."/>
            <person name="Kagawa T.F."/>
            <person name="Liu W."/>
            <person name="Song Y."/>
            <person name="Salvetti E."/>
            <person name="Wrobel A."/>
            <person name="Rasinkangas P."/>
            <person name="Parkhill J."/>
            <person name="Rea M.C."/>
            <person name="O'Sullivan O."/>
            <person name="Ritari J."/>
            <person name="Douillard F.P."/>
            <person name="Paul Ross R."/>
            <person name="Yang R."/>
            <person name="Briner A.E."/>
            <person name="Felis G.E."/>
            <person name="de Vos W.M."/>
            <person name="Barrangou R."/>
            <person name="Klaenhammer T.R."/>
            <person name="Caufield P.W."/>
            <person name="Cui Y."/>
            <person name="Zhang H."/>
            <person name="O'Toole P.W."/>
        </authorList>
    </citation>
    <scope>NUCLEOTIDE SEQUENCE [LARGE SCALE GENOMIC DNA]</scope>
    <source>
        <strain evidence="2 3">DSM 20178</strain>
    </source>
</reference>
<dbReference type="PATRIC" id="fig|1423816.3.peg.665"/>
<dbReference type="Gene3D" id="2.10.260.10">
    <property type="match status" value="1"/>
</dbReference>
<keyword evidence="1" id="KW-1133">Transmembrane helix</keyword>
<keyword evidence="1" id="KW-0812">Transmembrane</keyword>
<dbReference type="GeneID" id="45549158"/>
<feature type="transmembrane region" description="Helical" evidence="1">
    <location>
        <begin position="349"/>
        <end position="368"/>
    </location>
</feature>
<feature type="transmembrane region" description="Helical" evidence="1">
    <location>
        <begin position="263"/>
        <end position="284"/>
    </location>
</feature>
<sequence>MTKQAHHIVIPDAIMEDLDIKDGEQVEVTLKDKEAVIRPKQADTGTQTISLRFFLIPSILSGIIFLAYFFYFNIMQVPMTGKNSIAQMVIVLGELSGMSTFAVAYIRNHRQIHGRDHRRRYWRIFPTLLLSFAIILAFVASVFFWAIGYMFEGVSFDIYTATGLFFIFISIVNYLMIYSALSISTSFITTLFLSTFVGGVVGAIVTNSSRQWWQHNVSFLGTSKALNAWQFNLTIAVSALLWIALVDYLFVPLMAHRKTDWRLIALRILLTVAAIALLGVGLFPNNRGILHVLHTQSAWFLNYFLIGMIIAVRWLLPGVSREFLSTSYTIGGIIILAAILFQFVHYLSLTAFEMIAFALAMSWIMLLLQNIHRLYQKDESTFVVTVTSGKEKSSEKSA</sequence>
<dbReference type="RefSeq" id="WP_010491706.1">
    <property type="nucleotide sequence ID" value="NZ_AZCT01000011.1"/>
</dbReference>
<feature type="transmembrane region" description="Helical" evidence="1">
    <location>
        <begin position="229"/>
        <end position="251"/>
    </location>
</feature>
<feature type="transmembrane region" description="Helical" evidence="1">
    <location>
        <begin position="84"/>
        <end position="106"/>
    </location>
</feature>
<accession>A0A0R1EX57</accession>
<comment type="caution">
    <text evidence="2">The sequence shown here is derived from an EMBL/GenBank/DDBJ whole genome shotgun (WGS) entry which is preliminary data.</text>
</comment>
<dbReference type="EMBL" id="AZCT01000011">
    <property type="protein sequence ID" value="KRK12065.1"/>
    <property type="molecule type" value="Genomic_DNA"/>
</dbReference>
<feature type="transmembrane region" description="Helical" evidence="1">
    <location>
        <begin position="127"/>
        <end position="150"/>
    </location>
</feature>
<name>A0A0R1EX57_LACZE</name>